<dbReference type="AlphaFoldDB" id="A0A2J6QJ14"/>
<dbReference type="GO" id="GO:0016646">
    <property type="term" value="F:oxidoreductase activity, acting on the CH-NH group of donors, NAD or NADP as acceptor"/>
    <property type="evidence" value="ECO:0007669"/>
    <property type="project" value="TreeGrafter"/>
</dbReference>
<dbReference type="EMBL" id="KZ613468">
    <property type="protein sequence ID" value="PMD26260.1"/>
    <property type="molecule type" value="Genomic_DNA"/>
</dbReference>
<dbReference type="PANTHER" id="PTHR43355">
    <property type="entry name" value="FLAVIN REDUCTASE (NADPH)"/>
    <property type="match status" value="1"/>
</dbReference>
<dbReference type="Proteomes" id="UP000235672">
    <property type="component" value="Unassembled WGS sequence"/>
</dbReference>
<feature type="domain" description="NAD(P)-binding" evidence="1">
    <location>
        <begin position="7"/>
        <end position="172"/>
    </location>
</feature>
<evidence type="ECO:0000313" key="2">
    <source>
        <dbReference type="EMBL" id="PMD26260.1"/>
    </source>
</evidence>
<evidence type="ECO:0000313" key="3">
    <source>
        <dbReference type="Proteomes" id="UP000235672"/>
    </source>
</evidence>
<dbReference type="PANTHER" id="PTHR43355:SF7">
    <property type="entry name" value="NAD(P)-BINDING DOMAIN-CONTAINING PROTEIN"/>
    <property type="match status" value="1"/>
</dbReference>
<dbReference type="Gene3D" id="3.40.50.720">
    <property type="entry name" value="NAD(P)-binding Rossmann-like Domain"/>
    <property type="match status" value="1"/>
</dbReference>
<dbReference type="InterPro" id="IPR036291">
    <property type="entry name" value="NAD(P)-bd_dom_sf"/>
</dbReference>
<dbReference type="InterPro" id="IPR016040">
    <property type="entry name" value="NAD(P)-bd_dom"/>
</dbReference>
<dbReference type="OrthoDB" id="10254221at2759"/>
<sequence>MRVLLLGATGNLGSRCLPALLAHHHSVTVIVRNVPKLRSMMSPALLEKVTAIVEGDVTSSTLLKKTLLEHDIEGIIDVAGNQVMPWNEPLLPKIASAVRDAAVEVGKQRGKPLRAWFTSGFGILEYPGTGYLIQDYMPYIAGNQHDATRAVVEAISTWDLKWSIYATAMMYAENGKQGPFELLDAPRPHGLLVSAGSPPGWEKTWLERVPLIGMFLSTLYIGLVVYRTRYEAVADFLAEDLERESEEWVGKKVGLKEESKKDA</sequence>
<reference evidence="2 3" key="1">
    <citation type="submission" date="2016-05" db="EMBL/GenBank/DDBJ databases">
        <title>A degradative enzymes factory behind the ericoid mycorrhizal symbiosis.</title>
        <authorList>
            <consortium name="DOE Joint Genome Institute"/>
            <person name="Martino E."/>
            <person name="Morin E."/>
            <person name="Grelet G."/>
            <person name="Kuo A."/>
            <person name="Kohler A."/>
            <person name="Daghino S."/>
            <person name="Barry K."/>
            <person name="Choi C."/>
            <person name="Cichocki N."/>
            <person name="Clum A."/>
            <person name="Copeland A."/>
            <person name="Hainaut M."/>
            <person name="Haridas S."/>
            <person name="Labutti K."/>
            <person name="Lindquist E."/>
            <person name="Lipzen A."/>
            <person name="Khouja H.-R."/>
            <person name="Murat C."/>
            <person name="Ohm R."/>
            <person name="Olson A."/>
            <person name="Spatafora J."/>
            <person name="Veneault-Fourrey C."/>
            <person name="Henrissat B."/>
            <person name="Grigoriev I."/>
            <person name="Martin F."/>
            <person name="Perotto S."/>
        </authorList>
    </citation>
    <scope>NUCLEOTIDE SEQUENCE [LARGE SCALE GENOMIC DNA]</scope>
    <source>
        <strain evidence="2 3">UAMH 7357</strain>
    </source>
</reference>
<dbReference type="SUPFAM" id="SSF51735">
    <property type="entry name" value="NAD(P)-binding Rossmann-fold domains"/>
    <property type="match status" value="1"/>
</dbReference>
<protein>
    <recommendedName>
        <fullName evidence="1">NAD(P)-binding domain-containing protein</fullName>
    </recommendedName>
</protein>
<gene>
    <name evidence="2" type="ORF">NA56DRAFT_698426</name>
</gene>
<dbReference type="Pfam" id="PF13460">
    <property type="entry name" value="NAD_binding_10"/>
    <property type="match status" value="1"/>
</dbReference>
<proteinExistence type="predicted"/>
<accession>A0A2J6QJ14</accession>
<evidence type="ECO:0000259" key="1">
    <source>
        <dbReference type="Pfam" id="PF13460"/>
    </source>
</evidence>
<name>A0A2J6QJ14_9HELO</name>
<dbReference type="InterPro" id="IPR051606">
    <property type="entry name" value="Polyketide_Oxido-like"/>
</dbReference>
<keyword evidence="3" id="KW-1185">Reference proteome</keyword>
<organism evidence="2 3">
    <name type="scientific">Hyaloscypha hepaticicola</name>
    <dbReference type="NCBI Taxonomy" id="2082293"/>
    <lineage>
        <taxon>Eukaryota</taxon>
        <taxon>Fungi</taxon>
        <taxon>Dikarya</taxon>
        <taxon>Ascomycota</taxon>
        <taxon>Pezizomycotina</taxon>
        <taxon>Leotiomycetes</taxon>
        <taxon>Helotiales</taxon>
        <taxon>Hyaloscyphaceae</taxon>
        <taxon>Hyaloscypha</taxon>
    </lineage>
</organism>
<dbReference type="STRING" id="1745343.A0A2J6QJ14"/>